<organism evidence="2 3">
    <name type="scientific">Rhamnusium bicolor</name>
    <dbReference type="NCBI Taxonomy" id="1586634"/>
    <lineage>
        <taxon>Eukaryota</taxon>
        <taxon>Metazoa</taxon>
        <taxon>Ecdysozoa</taxon>
        <taxon>Arthropoda</taxon>
        <taxon>Hexapoda</taxon>
        <taxon>Insecta</taxon>
        <taxon>Pterygota</taxon>
        <taxon>Neoptera</taxon>
        <taxon>Endopterygota</taxon>
        <taxon>Coleoptera</taxon>
        <taxon>Polyphaga</taxon>
        <taxon>Cucujiformia</taxon>
        <taxon>Chrysomeloidea</taxon>
        <taxon>Cerambycidae</taxon>
        <taxon>Lepturinae</taxon>
        <taxon>Rhagiini</taxon>
        <taxon>Rhamnusium</taxon>
    </lineage>
</organism>
<dbReference type="SUPFAM" id="SSF58100">
    <property type="entry name" value="Bacterial hemolysins"/>
    <property type="match status" value="1"/>
</dbReference>
<dbReference type="AlphaFoldDB" id="A0AAV8WJF8"/>
<gene>
    <name evidence="2" type="ORF">NQ314_021310</name>
</gene>
<name>A0AAV8WJF8_9CUCU</name>
<sequence>MRCLTCYVPFFSQSPICELEKIKEKDVVINNLKMEITSCEQKINQHFCEIKRLENELNDKEDIYKNLLEEKQSIIDTHLKEVQKYEGALAQYKIMVTNFENQITELQKCLSERNGTITDLNDNINILKEELNGRDSDLSKMQNKYAALENNLRMFNDEKDAKTNNNTNLEVFKKSFNENDYELIDALEYFMHIYKNGSDISNKINDYRIKRNY</sequence>
<dbReference type="Proteomes" id="UP001162156">
    <property type="component" value="Unassembled WGS sequence"/>
</dbReference>
<comment type="caution">
    <text evidence="2">The sequence shown here is derived from an EMBL/GenBank/DDBJ whole genome shotgun (WGS) entry which is preliminary data.</text>
</comment>
<dbReference type="Gene3D" id="1.10.287.1490">
    <property type="match status" value="1"/>
</dbReference>
<feature type="coiled-coil region" evidence="1">
    <location>
        <begin position="36"/>
        <end position="102"/>
    </location>
</feature>
<protein>
    <submittedName>
        <fullName evidence="2">Uncharacterized protein</fullName>
    </submittedName>
</protein>
<evidence type="ECO:0000313" key="3">
    <source>
        <dbReference type="Proteomes" id="UP001162156"/>
    </source>
</evidence>
<reference evidence="2" key="1">
    <citation type="journal article" date="2023" name="Insect Mol. Biol.">
        <title>Genome sequencing provides insights into the evolution of gene families encoding plant cell wall-degrading enzymes in longhorned beetles.</title>
        <authorList>
            <person name="Shin N.R."/>
            <person name="Okamura Y."/>
            <person name="Kirsch R."/>
            <person name="Pauchet Y."/>
        </authorList>
    </citation>
    <scope>NUCLEOTIDE SEQUENCE</scope>
    <source>
        <strain evidence="2">RBIC_L_NR</strain>
    </source>
</reference>
<keyword evidence="3" id="KW-1185">Reference proteome</keyword>
<proteinExistence type="predicted"/>
<accession>A0AAV8WJF8</accession>
<evidence type="ECO:0000313" key="2">
    <source>
        <dbReference type="EMBL" id="KAJ8926325.1"/>
    </source>
</evidence>
<dbReference type="EMBL" id="JANEYF010005926">
    <property type="protein sequence ID" value="KAJ8926325.1"/>
    <property type="molecule type" value="Genomic_DNA"/>
</dbReference>
<feature type="coiled-coil region" evidence="1">
    <location>
        <begin position="138"/>
        <end position="165"/>
    </location>
</feature>
<evidence type="ECO:0000256" key="1">
    <source>
        <dbReference type="SAM" id="Coils"/>
    </source>
</evidence>
<keyword evidence="1" id="KW-0175">Coiled coil</keyword>